<dbReference type="PANTHER" id="PTHR43611:SF3">
    <property type="entry name" value="FLAVIN MONONUCLEOTIDE HYDROLASE 1, CHLOROPLATIC"/>
    <property type="match status" value="1"/>
</dbReference>
<dbReference type="InterPro" id="IPR023198">
    <property type="entry name" value="PGP-like_dom2"/>
</dbReference>
<name>A0A8H5FZT4_9AGAR</name>
<dbReference type="InterPro" id="IPR006439">
    <property type="entry name" value="HAD-SF_hydro_IA"/>
</dbReference>
<comment type="caution">
    <text evidence="2">The sequence shown here is derived from an EMBL/GenBank/DDBJ whole genome shotgun (WGS) entry which is preliminary data.</text>
</comment>
<evidence type="ECO:0000313" key="2">
    <source>
        <dbReference type="EMBL" id="KAF5354852.1"/>
    </source>
</evidence>
<organism evidence="2 3">
    <name type="scientific">Leucocoprinus leucothites</name>
    <dbReference type="NCBI Taxonomy" id="201217"/>
    <lineage>
        <taxon>Eukaryota</taxon>
        <taxon>Fungi</taxon>
        <taxon>Dikarya</taxon>
        <taxon>Basidiomycota</taxon>
        <taxon>Agaricomycotina</taxon>
        <taxon>Agaricomycetes</taxon>
        <taxon>Agaricomycetidae</taxon>
        <taxon>Agaricales</taxon>
        <taxon>Agaricineae</taxon>
        <taxon>Agaricaceae</taxon>
        <taxon>Leucocoprinus</taxon>
    </lineage>
</organism>
<gene>
    <name evidence="2" type="ORF">D9756_005326</name>
</gene>
<dbReference type="InterPro" id="IPR023214">
    <property type="entry name" value="HAD_sf"/>
</dbReference>
<dbReference type="NCBIfam" id="TIGR01509">
    <property type="entry name" value="HAD-SF-IA-v3"/>
    <property type="match status" value="1"/>
</dbReference>
<proteinExistence type="predicted"/>
<dbReference type="SUPFAM" id="SSF56784">
    <property type="entry name" value="HAD-like"/>
    <property type="match status" value="1"/>
</dbReference>
<dbReference type="EMBL" id="JAACJO010000008">
    <property type="protein sequence ID" value="KAF5354852.1"/>
    <property type="molecule type" value="Genomic_DNA"/>
</dbReference>
<dbReference type="PANTHER" id="PTHR43611">
    <property type="entry name" value="ALPHA-D-GLUCOSE 1-PHOSPHATE PHOSPHATASE"/>
    <property type="match status" value="1"/>
</dbReference>
<dbReference type="GO" id="GO:0016791">
    <property type="term" value="F:phosphatase activity"/>
    <property type="evidence" value="ECO:0007669"/>
    <property type="project" value="UniProtKB-ARBA"/>
</dbReference>
<dbReference type="Proteomes" id="UP000559027">
    <property type="component" value="Unassembled WGS sequence"/>
</dbReference>
<sequence length="558" mass="62533">MAFEALNLTTEPLPLPAPMSQSQLPYTAIIFDLGDVLFKWSANTTTSISPRTLRSILNSPTWFDYERGHLAEADCYAAVSSEFDVTPGEVRQAFQDARDSLQANHDLIGLIRELKVQSNGRLRIYAMSNISSPDWEVLRTKPADWSIFDEVFTSGAAGERKPNLGFYRHVISATGLQPRQTIFVDDKLENVLSARSLGFCGILFDSESTVKRALRNLVGDPVERGHEFLQRNAGNFESVTRATPNHEAVVVQENFAQLLILEATGDKKFVNLVEHPRTWNFFQGKGQLTTEEFPFDLDTTSLGLTILKRDKDTANSVMNEMLEYVDHDGIIQTYFDHRRPRFDPVVCVNALSLFYAYGRGSQLQRTLKWVHEVLLNRAYLDGTRYYETAECFLYFISRLLLSSGDPELHALLKPVLKERVQERIGAEGDSLALAMRILVCDFVGVRDEVDLRTLLALQCEDGGWEVGWMYKYGSSGISIGNRGLATALAIKAVEAMSQPTLRFCESPTPTLVSGGGSGQTERSKRSSFLRPRSGSFKNSLQWLWHGGAKMRKSVEIGS</sequence>
<dbReference type="InterPro" id="IPR036412">
    <property type="entry name" value="HAD-like_sf"/>
</dbReference>
<protein>
    <recommendedName>
        <fullName evidence="4">HAD-like protein</fullName>
    </recommendedName>
</protein>
<feature type="region of interest" description="Disordered" evidence="1">
    <location>
        <begin position="507"/>
        <end position="532"/>
    </location>
</feature>
<evidence type="ECO:0000256" key="1">
    <source>
        <dbReference type="SAM" id="MobiDB-lite"/>
    </source>
</evidence>
<dbReference type="AlphaFoldDB" id="A0A8H5FZT4"/>
<keyword evidence="3" id="KW-1185">Reference proteome</keyword>
<dbReference type="Gene3D" id="3.40.50.1000">
    <property type="entry name" value="HAD superfamily/HAD-like"/>
    <property type="match status" value="1"/>
</dbReference>
<evidence type="ECO:0008006" key="4">
    <source>
        <dbReference type="Google" id="ProtNLM"/>
    </source>
</evidence>
<evidence type="ECO:0000313" key="3">
    <source>
        <dbReference type="Proteomes" id="UP000559027"/>
    </source>
</evidence>
<dbReference type="OrthoDB" id="2012566at2759"/>
<accession>A0A8H5FZT4</accession>
<reference evidence="2 3" key="1">
    <citation type="journal article" date="2020" name="ISME J.">
        <title>Uncovering the hidden diversity of litter-decomposition mechanisms in mushroom-forming fungi.</title>
        <authorList>
            <person name="Floudas D."/>
            <person name="Bentzer J."/>
            <person name="Ahren D."/>
            <person name="Johansson T."/>
            <person name="Persson P."/>
            <person name="Tunlid A."/>
        </authorList>
    </citation>
    <scope>NUCLEOTIDE SEQUENCE [LARGE SCALE GENOMIC DNA]</scope>
    <source>
        <strain evidence="2 3">CBS 146.42</strain>
    </source>
</reference>
<dbReference type="Gene3D" id="1.10.150.240">
    <property type="entry name" value="Putative phosphatase, domain 2"/>
    <property type="match status" value="1"/>
</dbReference>